<gene>
    <name evidence="4" type="ORF">HF577_35880</name>
</gene>
<feature type="domain" description="3-octaprenyl-4-hydroxybenzoate carboxy-lyase-like Rift-related" evidence="1">
    <location>
        <begin position="121"/>
        <end position="320"/>
    </location>
</feature>
<dbReference type="Pfam" id="PF20696">
    <property type="entry name" value="UbiD_C"/>
    <property type="match status" value="1"/>
</dbReference>
<dbReference type="InterPro" id="IPR049383">
    <property type="entry name" value="UbiD-like_N"/>
</dbReference>
<comment type="caution">
    <text evidence="4">The sequence shown here is derived from an EMBL/GenBank/DDBJ whole genome shotgun (WGS) entry which is preliminary data.</text>
</comment>
<dbReference type="InterPro" id="IPR049381">
    <property type="entry name" value="UbiD-like_C"/>
</dbReference>
<dbReference type="PANTHER" id="PTHR30108">
    <property type="entry name" value="3-OCTAPRENYL-4-HYDROXYBENZOATE CARBOXY-LYASE-RELATED"/>
    <property type="match status" value="1"/>
</dbReference>
<dbReference type="RefSeq" id="WP_169400455.1">
    <property type="nucleotide sequence ID" value="NZ_BAAAJH010000019.1"/>
</dbReference>
<name>A0ABX1RQ00_9PSEU</name>
<dbReference type="NCBIfam" id="TIGR00148">
    <property type="entry name" value="UbiD family decarboxylase"/>
    <property type="match status" value="1"/>
</dbReference>
<dbReference type="SUPFAM" id="SSF143968">
    <property type="entry name" value="UbiD C-terminal domain-like"/>
    <property type="match status" value="1"/>
</dbReference>
<dbReference type="SUPFAM" id="SSF50475">
    <property type="entry name" value="FMN-binding split barrel"/>
    <property type="match status" value="1"/>
</dbReference>
<keyword evidence="5" id="KW-1185">Reference proteome</keyword>
<proteinExistence type="predicted"/>
<dbReference type="Pfam" id="PF01977">
    <property type="entry name" value="UbiD"/>
    <property type="match status" value="1"/>
</dbReference>
<evidence type="ECO:0000313" key="4">
    <source>
        <dbReference type="EMBL" id="NMH82455.1"/>
    </source>
</evidence>
<evidence type="ECO:0000259" key="2">
    <source>
        <dbReference type="Pfam" id="PF20695"/>
    </source>
</evidence>
<dbReference type="Gene3D" id="3.40.1670.10">
    <property type="entry name" value="UbiD C-terminal domain-like"/>
    <property type="match status" value="1"/>
</dbReference>
<feature type="domain" description="3-octaprenyl-4-hydroxybenzoate carboxy-lyase-like C-terminal" evidence="3">
    <location>
        <begin position="326"/>
        <end position="454"/>
    </location>
</feature>
<feature type="non-terminal residue" evidence="4">
    <location>
        <position position="491"/>
    </location>
</feature>
<dbReference type="InterPro" id="IPR002830">
    <property type="entry name" value="UbiD"/>
</dbReference>
<feature type="domain" description="3-octaprenyl-4-hydroxybenzoate carboxy-lyase-like N-terminal" evidence="2">
    <location>
        <begin position="19"/>
        <end position="96"/>
    </location>
</feature>
<evidence type="ECO:0000313" key="5">
    <source>
        <dbReference type="Proteomes" id="UP001296706"/>
    </source>
</evidence>
<dbReference type="Proteomes" id="UP001296706">
    <property type="component" value="Unassembled WGS sequence"/>
</dbReference>
<protein>
    <submittedName>
        <fullName evidence="4">UbiD family decarboxylase</fullName>
    </submittedName>
</protein>
<dbReference type="EMBL" id="JAAXKY010000238">
    <property type="protein sequence ID" value="NMH82455.1"/>
    <property type="molecule type" value="Genomic_DNA"/>
</dbReference>
<evidence type="ECO:0000259" key="1">
    <source>
        <dbReference type="Pfam" id="PF01977"/>
    </source>
</evidence>
<reference evidence="4 5" key="1">
    <citation type="submission" date="2020-04" db="EMBL/GenBank/DDBJ databases">
        <authorList>
            <person name="Klaysubun C."/>
            <person name="Duangmal K."/>
            <person name="Lipun K."/>
        </authorList>
    </citation>
    <scope>NUCLEOTIDE SEQUENCE [LARGE SCALE GENOMIC DNA]</scope>
    <source>
        <strain evidence="4 5">JCM 11839</strain>
    </source>
</reference>
<dbReference type="Pfam" id="PF20695">
    <property type="entry name" value="UbiD_N"/>
    <property type="match status" value="1"/>
</dbReference>
<dbReference type="PANTHER" id="PTHR30108:SF17">
    <property type="entry name" value="FERULIC ACID DECARBOXYLASE 1"/>
    <property type="match status" value="1"/>
</dbReference>
<evidence type="ECO:0000259" key="3">
    <source>
        <dbReference type="Pfam" id="PF20696"/>
    </source>
</evidence>
<accession>A0ABX1RQ00</accession>
<sequence length="491" mass="53453">MTTSTPPGDEPLLSLRSHIDAVEKMGELRHVRGAHWDLELGGIAEVSYHLPQPPAVLFDEITGYPAGMRVLTGSTGSSHRFGRTLRLGDDLDDAALVDALRGKPSRWAAAAPDFPVEPVDTAPLLANEVPGDQVDLLEFPVPRWHEHDGGRFIGTGCFVVTSNPETGVHNGGCYRMEVQDDGRGTTIAAVPGKHGAQNIERWLAREGRAPVTVSFGHDPLLLALGGTEVPGGVSELEYAGAVLGQRVPVVIAPDTGLPIPAGSEIAVEGWLTPDNMREEGPFGEWTGYYSGRRRPCLNLSITRLYHRDDPILLGAPPGRPPHDYSYMRTVMKSAMIHDELVSMGVPGVTAAWAHESGGGRLFVAVSLEQRYPGHARQVAHLAAQCPAAAYMNRYVVVVDDDIDPSDLEQVIWAMSTRSDPERDIETMRYGWGSKLDPMLPEGAPAYNSRAIIDACRPFERRADFPRVAQSSPEYLRGVRQKWGHLLTTPTP</sequence>
<dbReference type="InterPro" id="IPR048304">
    <property type="entry name" value="UbiD_Rift_dom"/>
</dbReference>
<organism evidence="4 5">
    <name type="scientific">Pseudonocardia xinjiangensis</name>
    <dbReference type="NCBI Taxonomy" id="75289"/>
    <lineage>
        <taxon>Bacteria</taxon>
        <taxon>Bacillati</taxon>
        <taxon>Actinomycetota</taxon>
        <taxon>Actinomycetes</taxon>
        <taxon>Pseudonocardiales</taxon>
        <taxon>Pseudonocardiaceae</taxon>
        <taxon>Pseudonocardia</taxon>
    </lineage>
</organism>